<keyword evidence="3" id="KW-1185">Reference proteome</keyword>
<proteinExistence type="predicted"/>
<evidence type="ECO:0000313" key="2">
    <source>
        <dbReference type="EMBL" id="MFD1131388.1"/>
    </source>
</evidence>
<feature type="transmembrane region" description="Helical" evidence="1">
    <location>
        <begin position="6"/>
        <end position="25"/>
    </location>
</feature>
<dbReference type="EMBL" id="JBHTKX010000009">
    <property type="protein sequence ID" value="MFD1131388.1"/>
    <property type="molecule type" value="Genomic_DNA"/>
</dbReference>
<accession>A0ABW3PXN5</accession>
<keyword evidence="1" id="KW-0812">Transmembrane</keyword>
<sequence>MGNFEILILQIFGAIFCCIMLYVYIEYRISLARERRIKEATYTKADVSSDSFFGGNQLHELHTSGDEILEYYLNKGYVVALDIGVLTKYPQLFQVDTPGSILITEEVFAAQKKNKVVGIYQYDSQIEFSHAFMQIGTNVSYVEKIGLDLANISDRAIGAYLYAERTDLISIIFVTLDHETQKRAIEAGLHCEII</sequence>
<keyword evidence="1" id="KW-1133">Transmembrane helix</keyword>
<dbReference type="RefSeq" id="WP_090727778.1">
    <property type="nucleotide sequence ID" value="NZ_JBHTKX010000009.1"/>
</dbReference>
<organism evidence="2 3">
    <name type="scientific">Paenibacillus provencensis</name>
    <dbReference type="NCBI Taxonomy" id="441151"/>
    <lineage>
        <taxon>Bacteria</taxon>
        <taxon>Bacillati</taxon>
        <taxon>Bacillota</taxon>
        <taxon>Bacilli</taxon>
        <taxon>Bacillales</taxon>
        <taxon>Paenibacillaceae</taxon>
        <taxon>Paenibacillus</taxon>
    </lineage>
</organism>
<gene>
    <name evidence="2" type="ORF">ACFQ3J_25030</name>
</gene>
<dbReference type="Proteomes" id="UP001597169">
    <property type="component" value="Unassembled WGS sequence"/>
</dbReference>
<protein>
    <submittedName>
        <fullName evidence="2">Uncharacterized protein</fullName>
    </submittedName>
</protein>
<evidence type="ECO:0000313" key="3">
    <source>
        <dbReference type="Proteomes" id="UP001597169"/>
    </source>
</evidence>
<reference evidence="3" key="1">
    <citation type="journal article" date="2019" name="Int. J. Syst. Evol. Microbiol.">
        <title>The Global Catalogue of Microorganisms (GCM) 10K type strain sequencing project: providing services to taxonomists for standard genome sequencing and annotation.</title>
        <authorList>
            <consortium name="The Broad Institute Genomics Platform"/>
            <consortium name="The Broad Institute Genome Sequencing Center for Infectious Disease"/>
            <person name="Wu L."/>
            <person name="Ma J."/>
        </authorList>
    </citation>
    <scope>NUCLEOTIDE SEQUENCE [LARGE SCALE GENOMIC DNA]</scope>
    <source>
        <strain evidence="3">CCUG 53519</strain>
    </source>
</reference>
<keyword evidence="1" id="KW-0472">Membrane</keyword>
<evidence type="ECO:0000256" key="1">
    <source>
        <dbReference type="SAM" id="Phobius"/>
    </source>
</evidence>
<name>A0ABW3PXN5_9BACL</name>
<comment type="caution">
    <text evidence="2">The sequence shown here is derived from an EMBL/GenBank/DDBJ whole genome shotgun (WGS) entry which is preliminary data.</text>
</comment>